<name>A0A164FJH5_9CRUS</name>
<comment type="caution">
    <text evidence="2">The sequence shown here is derived from an EMBL/GenBank/DDBJ whole genome shotgun (WGS) entry which is preliminary data.</text>
</comment>
<sequence>MSSPVSSSFTGNINGIQFDRQDFFGKGGFDSVQSGTFNGQRVAIKRIELTKGTDQSSGNEFETLQQLEHPNVVRLLQCGNDNNFRYYAFEWCGASLDQLFLKADDTRKYNGPMPHHIDISLQLASGLEYIHSRNLVHGNIKPENVLISAGSAGQDEITLKWANSGLTRYASKRAQITSQVGGNNAWLAPELLLLKLGGNLHGNKYQG</sequence>
<dbReference type="InterPro" id="IPR045133">
    <property type="entry name" value="IRE1/2-like"/>
</dbReference>
<organism evidence="2 3">
    <name type="scientific">Daphnia magna</name>
    <dbReference type="NCBI Taxonomy" id="35525"/>
    <lineage>
        <taxon>Eukaryota</taxon>
        <taxon>Metazoa</taxon>
        <taxon>Ecdysozoa</taxon>
        <taxon>Arthropoda</taxon>
        <taxon>Crustacea</taxon>
        <taxon>Branchiopoda</taxon>
        <taxon>Diplostraca</taxon>
        <taxon>Cladocera</taxon>
        <taxon>Anomopoda</taxon>
        <taxon>Daphniidae</taxon>
        <taxon>Daphnia</taxon>
    </lineage>
</organism>
<feature type="domain" description="Protein kinase" evidence="1">
    <location>
        <begin position="18"/>
        <end position="207"/>
    </location>
</feature>
<gene>
    <name evidence="2" type="ORF">APZ42_007053</name>
</gene>
<dbReference type="AlphaFoldDB" id="A0A164FJH5"/>
<evidence type="ECO:0000259" key="1">
    <source>
        <dbReference type="PROSITE" id="PS50011"/>
    </source>
</evidence>
<dbReference type="GO" id="GO:0070059">
    <property type="term" value="P:intrinsic apoptotic signaling pathway in response to endoplasmic reticulum stress"/>
    <property type="evidence" value="ECO:0007669"/>
    <property type="project" value="TreeGrafter"/>
</dbReference>
<dbReference type="GO" id="GO:0036498">
    <property type="term" value="P:IRE1-mediated unfolded protein response"/>
    <property type="evidence" value="ECO:0007669"/>
    <property type="project" value="TreeGrafter"/>
</dbReference>
<dbReference type="GO" id="GO:0051082">
    <property type="term" value="F:unfolded protein binding"/>
    <property type="evidence" value="ECO:0007669"/>
    <property type="project" value="TreeGrafter"/>
</dbReference>
<protein>
    <recommendedName>
        <fullName evidence="1">Protein kinase domain-containing protein</fullName>
    </recommendedName>
</protein>
<dbReference type="PROSITE" id="PS50011">
    <property type="entry name" value="PROTEIN_KINASE_DOM"/>
    <property type="match status" value="1"/>
</dbReference>
<dbReference type="EMBL" id="LRGB01019838">
    <property type="protein sequence ID" value="KZR97847.1"/>
    <property type="molecule type" value="Genomic_DNA"/>
</dbReference>
<dbReference type="STRING" id="35525.A0A164FJH5"/>
<accession>A0A164FJH5</accession>
<feature type="non-terminal residue" evidence="2">
    <location>
        <position position="207"/>
    </location>
</feature>
<dbReference type="InterPro" id="IPR000719">
    <property type="entry name" value="Prot_kinase_dom"/>
</dbReference>
<evidence type="ECO:0000313" key="3">
    <source>
        <dbReference type="Proteomes" id="UP000076858"/>
    </source>
</evidence>
<proteinExistence type="predicted"/>
<dbReference type="GO" id="GO:0005524">
    <property type="term" value="F:ATP binding"/>
    <property type="evidence" value="ECO:0007669"/>
    <property type="project" value="InterPro"/>
</dbReference>
<dbReference type="SUPFAM" id="SSF56112">
    <property type="entry name" value="Protein kinase-like (PK-like)"/>
    <property type="match status" value="1"/>
</dbReference>
<dbReference type="GO" id="GO:1990604">
    <property type="term" value="C:IRE1-TRAF2-ASK1 complex"/>
    <property type="evidence" value="ECO:0007669"/>
    <property type="project" value="TreeGrafter"/>
</dbReference>
<dbReference type="PANTHER" id="PTHR13954">
    <property type="entry name" value="IRE1-RELATED"/>
    <property type="match status" value="1"/>
</dbReference>
<dbReference type="GO" id="GO:0004521">
    <property type="term" value="F:RNA endonuclease activity"/>
    <property type="evidence" value="ECO:0007669"/>
    <property type="project" value="InterPro"/>
</dbReference>
<reference evidence="2 3" key="1">
    <citation type="submission" date="2016-03" db="EMBL/GenBank/DDBJ databases">
        <title>EvidentialGene: Evidence-directed Construction of Genes on Genomes.</title>
        <authorList>
            <person name="Gilbert D.G."/>
            <person name="Choi J.-H."/>
            <person name="Mockaitis K."/>
            <person name="Colbourne J."/>
            <person name="Pfrender M."/>
        </authorList>
    </citation>
    <scope>NUCLEOTIDE SEQUENCE [LARGE SCALE GENOMIC DNA]</scope>
    <source>
        <strain evidence="2 3">Xinb3</strain>
        <tissue evidence="2">Complete organism</tissue>
    </source>
</reference>
<dbReference type="Proteomes" id="UP000076858">
    <property type="component" value="Unassembled WGS sequence"/>
</dbReference>
<dbReference type="PANTHER" id="PTHR13954:SF6">
    <property type="entry name" value="NON-SPECIFIC SERINE_THREONINE PROTEIN KINASE"/>
    <property type="match status" value="1"/>
</dbReference>
<evidence type="ECO:0000313" key="2">
    <source>
        <dbReference type="EMBL" id="KZR97847.1"/>
    </source>
</evidence>
<dbReference type="Gene3D" id="1.10.510.10">
    <property type="entry name" value="Transferase(Phosphotransferase) domain 1"/>
    <property type="match status" value="1"/>
</dbReference>
<dbReference type="GO" id="GO:0004674">
    <property type="term" value="F:protein serine/threonine kinase activity"/>
    <property type="evidence" value="ECO:0007669"/>
    <property type="project" value="InterPro"/>
</dbReference>
<dbReference type="InterPro" id="IPR011009">
    <property type="entry name" value="Kinase-like_dom_sf"/>
</dbReference>
<dbReference type="Gene3D" id="3.30.200.20">
    <property type="entry name" value="Phosphorylase Kinase, domain 1"/>
    <property type="match status" value="1"/>
</dbReference>
<dbReference type="OrthoDB" id="1405469at2759"/>
<keyword evidence="3" id="KW-1185">Reference proteome</keyword>
<dbReference type="Pfam" id="PF00069">
    <property type="entry name" value="Pkinase"/>
    <property type="match status" value="1"/>
</dbReference>
<dbReference type="CDD" id="cd00180">
    <property type="entry name" value="PKc"/>
    <property type="match status" value="1"/>
</dbReference>